<dbReference type="InterPro" id="IPR027417">
    <property type="entry name" value="P-loop_NTPase"/>
</dbReference>
<dbReference type="SUPFAM" id="SSF52540">
    <property type="entry name" value="P-loop containing nucleoside triphosphate hydrolases"/>
    <property type="match status" value="1"/>
</dbReference>
<gene>
    <name evidence="1" type="ORF">QRD43_20495</name>
</gene>
<protein>
    <recommendedName>
        <fullName evidence="3">Type IV secretion protein IcmB</fullName>
    </recommendedName>
</protein>
<dbReference type="Gene3D" id="3.40.50.300">
    <property type="entry name" value="P-loop containing nucleotide triphosphate hydrolases"/>
    <property type="match status" value="1"/>
</dbReference>
<keyword evidence="2" id="KW-1185">Reference proteome</keyword>
<dbReference type="Proteomes" id="UP001238603">
    <property type="component" value="Unassembled WGS sequence"/>
</dbReference>
<evidence type="ECO:0000313" key="2">
    <source>
        <dbReference type="Proteomes" id="UP001238603"/>
    </source>
</evidence>
<evidence type="ECO:0008006" key="3">
    <source>
        <dbReference type="Google" id="ProtNLM"/>
    </source>
</evidence>
<reference evidence="1 2" key="1">
    <citation type="submission" date="2023-06" db="EMBL/GenBank/DDBJ databases">
        <title>Pelomonas sp. APW6 16S ribosomal RNA gene genome sequencing and assembly.</title>
        <authorList>
            <person name="Woo H."/>
        </authorList>
    </citation>
    <scope>NUCLEOTIDE SEQUENCE [LARGE SCALE GENOMIC DNA]</scope>
    <source>
        <strain evidence="1 2">APW6</strain>
    </source>
</reference>
<dbReference type="EMBL" id="JASVDS010000008">
    <property type="protein sequence ID" value="MDL5034293.1"/>
    <property type="molecule type" value="Genomic_DNA"/>
</dbReference>
<proteinExistence type="predicted"/>
<sequence>MIESIERTFYWFSSFLLEGDALAHTQLRSAVDDMILVTTSDDLISFIEINGSRKLVGGLELDMQIAAVAAKLAQVMKSGNGAQHSFGISFRSSPDGAERVLRELVAPGVATAERLGVPSDRLDYFEDQVKALMSKCTDEQVYLCALTHREGLSPAEKKRASEWRFEAQGKFIKAAKGVRLNDDHAQNPRVPSPMLFPRHRSMVTNLVSALRGDVDANGAGLQVRELDCGEALNLMRRQIDATPFPTSWRPRFIGDRGTIASTAGTRKGDSANMLPPPLARQLVTEKYRELFVDAEIAKKGQWHFASVVLEMPPESGGEPFSDLASMIGREIPWSVSFEVSPNGTSFRQADQMYGGFVGGFGDTNKKIRAAWLELKRLHKSGDYVCAIRVVFTTWAKTESGCVDNLSMLRSSIESWGSSIVSNETGSPALAALCAAAGFAKRNPAPYIPGPISELATMFPMLRPASVWKTGQLLTHTKEGRPYPVAFGSTLQNFWGTIGFAPSGYGKSFLLSMLNYGILTSAGLDDVPYLVVIDVGPSSRLVMDLVRDMLPDRLKPQIASIRIRNDKRYTVNIFDTQHGCDMPTQVDLDFQVSVVSSLAPTLGEEGDRFCAMVIREAYRRFGRKSPDQRVWQRSFDPALHDRLEQSGYTFSEKTRVWDVVDVLFDMGRIDDSILAQRYAVPRLADLVGAAQSKVLRDQWGAAITKNGELLTDVFIRSITSAQSEYELISGFTKFDIGPARAMSIDLEEVVGSMNSEEGKRRSGIMFMLARRLGAKNFFLRWDEIEEIVPNRYRTYQRERIERISAAIKFLEYDEKHYTSGVTGVDNQINVDLRVGRKYKTVTMMFSQLLADFPRAAVDNCYTYLVLGTGSSASTKELQETFSLSESEIGAIEKECTGPGRVFALFKTTMGTTSQVLHTTAGPFMMWAFSTSTDDALLRKLVTERLGYLEGLRALAKAYPTGSARRAMELYQNKRGNDDSDKRTLPEIFADRLLSDIEAVAA</sequence>
<accession>A0ABT7LN85</accession>
<comment type="caution">
    <text evidence="1">The sequence shown here is derived from an EMBL/GenBank/DDBJ whole genome shotgun (WGS) entry which is preliminary data.</text>
</comment>
<organism evidence="1 2">
    <name type="scientific">Roseateles subflavus</name>
    <dbReference type="NCBI Taxonomy" id="3053353"/>
    <lineage>
        <taxon>Bacteria</taxon>
        <taxon>Pseudomonadati</taxon>
        <taxon>Pseudomonadota</taxon>
        <taxon>Betaproteobacteria</taxon>
        <taxon>Burkholderiales</taxon>
        <taxon>Sphaerotilaceae</taxon>
        <taxon>Roseateles</taxon>
    </lineage>
</organism>
<dbReference type="RefSeq" id="WP_285984369.1">
    <property type="nucleotide sequence ID" value="NZ_JASVDS010000008.1"/>
</dbReference>
<name>A0ABT7LN85_9BURK</name>
<evidence type="ECO:0000313" key="1">
    <source>
        <dbReference type="EMBL" id="MDL5034293.1"/>
    </source>
</evidence>